<dbReference type="EMBL" id="OFSQ01000038">
    <property type="protein sequence ID" value="SOY68108.1"/>
    <property type="molecule type" value="Genomic_DNA"/>
</dbReference>
<dbReference type="Proteomes" id="UP000256780">
    <property type="component" value="Chromosome CBM2587_b"/>
</dbReference>
<gene>
    <name evidence="2" type="ORF">CBM2587_B90544</name>
</gene>
<feature type="region of interest" description="Disordered" evidence="1">
    <location>
        <begin position="50"/>
        <end position="78"/>
    </location>
</feature>
<proteinExistence type="predicted"/>
<accession>A0A375CDF5</accession>
<dbReference type="AlphaFoldDB" id="A0A375CDF5"/>
<name>A0A375CDF5_9BURK</name>
<evidence type="ECO:0000256" key="1">
    <source>
        <dbReference type="SAM" id="MobiDB-lite"/>
    </source>
</evidence>
<sequence length="78" mass="8353">MHWGVVIGIAFGFANTQHRFRRAGANPHPLQRPQRAEDCLHAPCAAVSYSGGGAGHGTWPPARHPPGQQDPHNKGDQA</sequence>
<protein>
    <submittedName>
        <fullName evidence="2">Uncharacterized protein</fullName>
    </submittedName>
</protein>
<evidence type="ECO:0000313" key="2">
    <source>
        <dbReference type="EMBL" id="SOY68108.1"/>
    </source>
</evidence>
<organism evidence="2">
    <name type="scientific">Cupriavidus taiwanensis</name>
    <dbReference type="NCBI Taxonomy" id="164546"/>
    <lineage>
        <taxon>Bacteria</taxon>
        <taxon>Pseudomonadati</taxon>
        <taxon>Pseudomonadota</taxon>
        <taxon>Betaproteobacteria</taxon>
        <taxon>Burkholderiales</taxon>
        <taxon>Burkholderiaceae</taxon>
        <taxon>Cupriavidus</taxon>
    </lineage>
</organism>
<comment type="caution">
    <text evidence="2">The sequence shown here is derived from an EMBL/GenBank/DDBJ whole genome shotgun (WGS) entry which is preliminary data.</text>
</comment>
<reference evidence="2" key="1">
    <citation type="submission" date="2018-01" db="EMBL/GenBank/DDBJ databases">
        <authorList>
            <person name="Clerissi C."/>
        </authorList>
    </citation>
    <scope>NUCLEOTIDE SEQUENCE</scope>
    <source>
        <strain evidence="2">Cupriavidus sp. LMG 19464</strain>
    </source>
</reference>